<gene>
    <name evidence="3" type="ORF">Pan44_39190</name>
</gene>
<organism evidence="3 4">
    <name type="scientific">Caulifigura coniformis</name>
    <dbReference type="NCBI Taxonomy" id="2527983"/>
    <lineage>
        <taxon>Bacteria</taxon>
        <taxon>Pseudomonadati</taxon>
        <taxon>Planctomycetota</taxon>
        <taxon>Planctomycetia</taxon>
        <taxon>Planctomycetales</taxon>
        <taxon>Planctomycetaceae</taxon>
        <taxon>Caulifigura</taxon>
    </lineage>
</organism>
<keyword evidence="2" id="KW-1133">Transmembrane helix</keyword>
<keyword evidence="2" id="KW-0812">Transmembrane</keyword>
<protein>
    <recommendedName>
        <fullName evidence="5">DUF4230 domain-containing protein</fullName>
    </recommendedName>
</protein>
<evidence type="ECO:0000256" key="1">
    <source>
        <dbReference type="SAM" id="MobiDB-lite"/>
    </source>
</evidence>
<name>A0A517SIC1_9PLAN</name>
<accession>A0A517SIC1</accession>
<dbReference type="RefSeq" id="WP_197453473.1">
    <property type="nucleotide sequence ID" value="NZ_CP036271.1"/>
</dbReference>
<proteinExistence type="predicted"/>
<reference evidence="3 4" key="1">
    <citation type="submission" date="2019-02" db="EMBL/GenBank/DDBJ databases">
        <title>Deep-cultivation of Planctomycetes and their phenomic and genomic characterization uncovers novel biology.</title>
        <authorList>
            <person name="Wiegand S."/>
            <person name="Jogler M."/>
            <person name="Boedeker C."/>
            <person name="Pinto D."/>
            <person name="Vollmers J."/>
            <person name="Rivas-Marin E."/>
            <person name="Kohn T."/>
            <person name="Peeters S.H."/>
            <person name="Heuer A."/>
            <person name="Rast P."/>
            <person name="Oberbeckmann S."/>
            <person name="Bunk B."/>
            <person name="Jeske O."/>
            <person name="Meyerdierks A."/>
            <person name="Storesund J.E."/>
            <person name="Kallscheuer N."/>
            <person name="Luecker S."/>
            <person name="Lage O.M."/>
            <person name="Pohl T."/>
            <person name="Merkel B.J."/>
            <person name="Hornburger P."/>
            <person name="Mueller R.-W."/>
            <person name="Bruemmer F."/>
            <person name="Labrenz M."/>
            <person name="Spormann A.M."/>
            <person name="Op den Camp H."/>
            <person name="Overmann J."/>
            <person name="Amann R."/>
            <person name="Jetten M.S.M."/>
            <person name="Mascher T."/>
            <person name="Medema M.H."/>
            <person name="Devos D.P."/>
            <person name="Kaster A.-K."/>
            <person name="Ovreas L."/>
            <person name="Rohde M."/>
            <person name="Galperin M.Y."/>
            <person name="Jogler C."/>
        </authorList>
    </citation>
    <scope>NUCLEOTIDE SEQUENCE [LARGE SCALE GENOMIC DNA]</scope>
    <source>
        <strain evidence="3 4">Pan44</strain>
    </source>
</reference>
<feature type="compositionally biased region" description="Pro residues" evidence="1">
    <location>
        <begin position="228"/>
        <end position="242"/>
    </location>
</feature>
<dbReference type="Proteomes" id="UP000315700">
    <property type="component" value="Chromosome"/>
</dbReference>
<feature type="transmembrane region" description="Helical" evidence="2">
    <location>
        <begin position="12"/>
        <end position="42"/>
    </location>
</feature>
<evidence type="ECO:0008006" key="5">
    <source>
        <dbReference type="Google" id="ProtNLM"/>
    </source>
</evidence>
<dbReference type="KEGG" id="ccos:Pan44_39190"/>
<dbReference type="InterPro" id="IPR025324">
    <property type="entry name" value="DUF4230"/>
</dbReference>
<dbReference type="EMBL" id="CP036271">
    <property type="protein sequence ID" value="QDT55871.1"/>
    <property type="molecule type" value="Genomic_DNA"/>
</dbReference>
<sequence length="242" mass="26822">MIRKLLISLRRGVVTTPIVICLVAAATGLVAVAIILATVVPWPGLRWTRSQLILTTVGPTIEKLQALQDLAVQKVTVSDVMVYRNGWTASWLVRGDGIISIPLKDSRIVDVDEVRHTARIILPRPRVLTARVDHEKTFYYDSKQGLWNRVNPWGESYPEVSQEAHRQMQRLIEHAVSAPEHFDQSQLNATTIVRTLYSSLGWQVSVDWAAEPTSPLALPVPALETATPGPPPSTQPKPKPPT</sequence>
<dbReference type="AlphaFoldDB" id="A0A517SIC1"/>
<evidence type="ECO:0000256" key="2">
    <source>
        <dbReference type="SAM" id="Phobius"/>
    </source>
</evidence>
<dbReference type="Pfam" id="PF14014">
    <property type="entry name" value="DUF4230"/>
    <property type="match status" value="1"/>
</dbReference>
<evidence type="ECO:0000313" key="3">
    <source>
        <dbReference type="EMBL" id="QDT55871.1"/>
    </source>
</evidence>
<dbReference type="InParanoid" id="A0A517SIC1"/>
<keyword evidence="2" id="KW-0472">Membrane</keyword>
<feature type="region of interest" description="Disordered" evidence="1">
    <location>
        <begin position="219"/>
        <end position="242"/>
    </location>
</feature>
<keyword evidence="4" id="KW-1185">Reference proteome</keyword>
<evidence type="ECO:0000313" key="4">
    <source>
        <dbReference type="Proteomes" id="UP000315700"/>
    </source>
</evidence>